<name>A0A1C0YKW2_9BACL</name>
<evidence type="ECO:0000313" key="3">
    <source>
        <dbReference type="EMBL" id="OCS87816.1"/>
    </source>
</evidence>
<dbReference type="InterPro" id="IPR002104">
    <property type="entry name" value="Integrase_catalytic"/>
</dbReference>
<evidence type="ECO:0000259" key="2">
    <source>
        <dbReference type="PROSITE" id="PS51898"/>
    </source>
</evidence>
<dbReference type="GO" id="GO:0003677">
    <property type="term" value="F:DNA binding"/>
    <property type="evidence" value="ECO:0007669"/>
    <property type="project" value="InterPro"/>
</dbReference>
<dbReference type="STRING" id="33978.A6M13_10990"/>
<dbReference type="AlphaFoldDB" id="A0A1C0YKW2"/>
<dbReference type="OrthoDB" id="2493792at2"/>
<protein>
    <recommendedName>
        <fullName evidence="2">Tyr recombinase domain-containing protein</fullName>
    </recommendedName>
</protein>
<dbReference type="SUPFAM" id="SSF56349">
    <property type="entry name" value="DNA breaking-rejoining enzymes"/>
    <property type="match status" value="1"/>
</dbReference>
<gene>
    <name evidence="3" type="ORF">A6M13_10990</name>
</gene>
<accession>A0A1C0YKW2</accession>
<keyword evidence="1" id="KW-0233">DNA recombination</keyword>
<dbReference type="PROSITE" id="PS51898">
    <property type="entry name" value="TYR_RECOMBINASE"/>
    <property type="match status" value="1"/>
</dbReference>
<dbReference type="GO" id="GO:0006310">
    <property type="term" value="P:DNA recombination"/>
    <property type="evidence" value="ECO:0007669"/>
    <property type="project" value="UniProtKB-KW"/>
</dbReference>
<sequence>MGLAIASIQEEKALSLTVLYRGVEFELFIETHFNQEQREIFRTTKLGKDIFNKDLHYFTDINSLSKSEKTYAYKLALMGRIQLDKQFQSSPINYKLYPLEILPNFKLAYKLFEDYIDDFAMGNLENKDNFRKLYLNELLKLWMRGFGLIPGIHKKFITDNEIQYLYSFKNKRRIARFIAFILLNSDSSPVTTTPDKQVQLLPSDESEENKWSALTALYDSSLNRDLYNYLEWTKLRVDNTASLKILNHNGDLETITFKKMSWGNYNMISSTLRKVVPLLFKHQIFYSNDLIGGTLLNFYNSEDFQNLSENLKDNIRNNIRAYIKYYIITNSIYDINIDRVAPKKMTNKKTMYGENINFGETQILIDALLNDSNECIDEKDITQAKCRRAILLQMTTGARIHEILLLTKDCITTNNQGEKFIHFHKTKNKSEFYVKMDSNMFEWINELIQITPNIPLEVNSINVSTTFGDDLKKVRLFPNKDCTNILLPGTINRFLLRLEKRLKLKTHFSSHSSRKIHALYLKMIGKEKVDIQHALNQRDIDSQLPYLATKSKKVVNDLKKVSLEGVWSNLTTYQEDESTIPLNQVIERSIKFQTTSSQKQEANLLVEKIVTKVKQELNQLPSNENITQPTGMPMYTHNCTATVVVNCGHTELDCFSCNKYLPDQDKLKEHKAEILRYMVLILFYKDNLKKNKLEKEFISMNIKDIEEKLKKTFFTLFSKFNLRQKEGNEIEKNLDKIAKTYYKTNKIPLSFSEALELV</sequence>
<evidence type="ECO:0000313" key="4">
    <source>
        <dbReference type="Proteomes" id="UP000093199"/>
    </source>
</evidence>
<evidence type="ECO:0000256" key="1">
    <source>
        <dbReference type="ARBA" id="ARBA00023172"/>
    </source>
</evidence>
<proteinExistence type="predicted"/>
<dbReference type="Proteomes" id="UP000093199">
    <property type="component" value="Unassembled WGS sequence"/>
</dbReference>
<reference evidence="3 4" key="1">
    <citation type="submission" date="2016-07" db="EMBL/GenBank/DDBJ databases">
        <title>Caryophanon tenue genome sequencing.</title>
        <authorList>
            <person name="Verma A."/>
            <person name="Pal Y."/>
            <person name="Krishnamurthi S."/>
        </authorList>
    </citation>
    <scope>NUCLEOTIDE SEQUENCE [LARGE SCALE GENOMIC DNA]</scope>
    <source>
        <strain evidence="3 4">DSM 14152</strain>
    </source>
</reference>
<comment type="caution">
    <text evidence="3">The sequence shown here is derived from an EMBL/GenBank/DDBJ whole genome shotgun (WGS) entry which is preliminary data.</text>
</comment>
<dbReference type="GO" id="GO:0015074">
    <property type="term" value="P:DNA integration"/>
    <property type="evidence" value="ECO:0007669"/>
    <property type="project" value="InterPro"/>
</dbReference>
<dbReference type="EMBL" id="MASJ01000003">
    <property type="protein sequence ID" value="OCS87816.1"/>
    <property type="molecule type" value="Genomic_DNA"/>
</dbReference>
<dbReference type="InterPro" id="IPR013762">
    <property type="entry name" value="Integrase-like_cat_sf"/>
</dbReference>
<dbReference type="RefSeq" id="WP_066543651.1">
    <property type="nucleotide sequence ID" value="NZ_MASJ01000003.1"/>
</dbReference>
<feature type="domain" description="Tyr recombinase" evidence="2">
    <location>
        <begin position="346"/>
        <end position="563"/>
    </location>
</feature>
<dbReference type="Pfam" id="PF00589">
    <property type="entry name" value="Phage_integrase"/>
    <property type="match status" value="1"/>
</dbReference>
<dbReference type="Gene3D" id="1.10.443.10">
    <property type="entry name" value="Intergrase catalytic core"/>
    <property type="match status" value="1"/>
</dbReference>
<dbReference type="InterPro" id="IPR011010">
    <property type="entry name" value="DNA_brk_join_enz"/>
</dbReference>
<keyword evidence="4" id="KW-1185">Reference proteome</keyword>
<organism evidence="3 4">
    <name type="scientific">Caryophanon tenue</name>
    <dbReference type="NCBI Taxonomy" id="33978"/>
    <lineage>
        <taxon>Bacteria</taxon>
        <taxon>Bacillati</taxon>
        <taxon>Bacillota</taxon>
        <taxon>Bacilli</taxon>
        <taxon>Bacillales</taxon>
        <taxon>Caryophanaceae</taxon>
        <taxon>Caryophanon</taxon>
    </lineage>
</organism>